<dbReference type="SUPFAM" id="SSF57716">
    <property type="entry name" value="Glucocorticoid receptor-like (DNA-binding domain)"/>
    <property type="match status" value="1"/>
</dbReference>
<dbReference type="InterPro" id="IPR027805">
    <property type="entry name" value="Transposase_HTH_dom"/>
</dbReference>
<dbReference type="EMBL" id="LSMT01001090">
    <property type="protein sequence ID" value="PFX13045.1"/>
    <property type="molecule type" value="Genomic_DNA"/>
</dbReference>
<dbReference type="Pfam" id="PF13359">
    <property type="entry name" value="DDE_Tnp_4"/>
    <property type="match status" value="1"/>
</dbReference>
<dbReference type="Pfam" id="PF13613">
    <property type="entry name" value="HTH_Tnp_4"/>
    <property type="match status" value="1"/>
</dbReference>
<comment type="caution">
    <text evidence="9">The sequence shown here is derived from an EMBL/GenBank/DDBJ whole genome shotgun (WGS) entry which is preliminary data.</text>
</comment>
<keyword evidence="2" id="KW-0479">Metal-binding</keyword>
<feature type="domain" description="THAP-type" evidence="8">
    <location>
        <begin position="1"/>
        <end position="74"/>
    </location>
</feature>
<dbReference type="OrthoDB" id="5960381at2759"/>
<proteinExistence type="predicted"/>
<evidence type="ECO:0000259" key="8">
    <source>
        <dbReference type="PROSITE" id="PS50950"/>
    </source>
</evidence>
<reference evidence="10" key="1">
    <citation type="journal article" date="2017" name="bioRxiv">
        <title>Comparative analysis of the genomes of Stylophora pistillata and Acropora digitifera provides evidence for extensive differences between species of corals.</title>
        <authorList>
            <person name="Voolstra C.R."/>
            <person name="Li Y."/>
            <person name="Liew Y.J."/>
            <person name="Baumgarten S."/>
            <person name="Zoccola D."/>
            <person name="Flot J.-F."/>
            <person name="Tambutte S."/>
            <person name="Allemand D."/>
            <person name="Aranda M."/>
        </authorList>
    </citation>
    <scope>NUCLEOTIDE SEQUENCE [LARGE SCALE GENOMIC DNA]</scope>
</reference>
<evidence type="ECO:0000313" key="9">
    <source>
        <dbReference type="EMBL" id="PFX13045.1"/>
    </source>
</evidence>
<organism evidence="9 10">
    <name type="scientific">Stylophora pistillata</name>
    <name type="common">Smooth cauliflower coral</name>
    <dbReference type="NCBI Taxonomy" id="50429"/>
    <lineage>
        <taxon>Eukaryota</taxon>
        <taxon>Metazoa</taxon>
        <taxon>Cnidaria</taxon>
        <taxon>Anthozoa</taxon>
        <taxon>Hexacorallia</taxon>
        <taxon>Scleractinia</taxon>
        <taxon>Astrocoeniina</taxon>
        <taxon>Pocilloporidae</taxon>
        <taxon>Stylophora</taxon>
    </lineage>
</organism>
<evidence type="ECO:0000256" key="3">
    <source>
        <dbReference type="ARBA" id="ARBA00022771"/>
    </source>
</evidence>
<evidence type="ECO:0000256" key="4">
    <source>
        <dbReference type="ARBA" id="ARBA00022833"/>
    </source>
</evidence>
<evidence type="ECO:0000256" key="5">
    <source>
        <dbReference type="ARBA" id="ARBA00023125"/>
    </source>
</evidence>
<evidence type="ECO:0000256" key="2">
    <source>
        <dbReference type="ARBA" id="ARBA00022723"/>
    </source>
</evidence>
<dbReference type="GO" id="GO:0008270">
    <property type="term" value="F:zinc ion binding"/>
    <property type="evidence" value="ECO:0007669"/>
    <property type="project" value="UniProtKB-KW"/>
</dbReference>
<accession>A0A2B4R9T3</accession>
<dbReference type="GO" id="GO:0003677">
    <property type="term" value="F:DNA binding"/>
    <property type="evidence" value="ECO:0007669"/>
    <property type="project" value="UniProtKB-UniRule"/>
</dbReference>
<dbReference type="InterPro" id="IPR006612">
    <property type="entry name" value="THAP_Znf"/>
</dbReference>
<evidence type="ECO:0000313" key="10">
    <source>
        <dbReference type="Proteomes" id="UP000225706"/>
    </source>
</evidence>
<dbReference type="PANTHER" id="PTHR23080:SF133">
    <property type="entry name" value="SI:CH211-262I1.5-RELATED"/>
    <property type="match status" value="1"/>
</dbReference>
<evidence type="ECO:0000256" key="1">
    <source>
        <dbReference type="ARBA" id="ARBA00001968"/>
    </source>
</evidence>
<evidence type="ECO:0000256" key="7">
    <source>
        <dbReference type="SAM" id="MobiDB-lite"/>
    </source>
</evidence>
<keyword evidence="5 6" id="KW-0238">DNA-binding</keyword>
<evidence type="ECO:0000256" key="6">
    <source>
        <dbReference type="PROSITE-ProRule" id="PRU00309"/>
    </source>
</evidence>
<feature type="region of interest" description="Disordered" evidence="7">
    <location>
        <begin position="103"/>
        <end position="127"/>
    </location>
</feature>
<dbReference type="STRING" id="50429.A0A2B4R9T3"/>
<dbReference type="InterPro" id="IPR027806">
    <property type="entry name" value="HARBI1_dom"/>
</dbReference>
<sequence length="488" mass="56284">MPHYNCCVPGCTNSFRNASHLHFYRLPKDEFTRKQYKVILKNDSLKLDSTNTRICSDHFEGGEKLSRAHLPTIFPWKKAESTRRQLKRVISFEENLAIQEAKKKKREEKKDMAQASVTVEHENNRETQTSLTGLEIETMLKELQKLKKDISELTNEKNQLLEKNAKLSEENANLLEANLKLEQETKRLRHSLENFRFDIEKYKDNAEDIAFYTGLPDYNALLICFDMVKDAAEHIEYEHERTHPGIQCGRPRCLTKFQEFTLTLVRLRLGLLEKDLAHRFSVSRPLVSKVSRAWTRFLRGQFEPLITIPPREVLKLYMPDIFKSFYPDCVIIVDCTEFEMEKPSALNSQSACYSSYKSRTTMKALLGITPSGALCFVSELFPGSTSDKEITAQSGLLDKLQPYDQVMADKGFNCTDELASVGAELIRPAFLVKDTQFSKEETNHNKIVASLRVHVERLMERIKNWHIFDHRIPITLAPIASDIASIKQ</sequence>
<dbReference type="PANTHER" id="PTHR23080">
    <property type="entry name" value="THAP DOMAIN PROTEIN"/>
    <property type="match status" value="1"/>
</dbReference>
<name>A0A2B4R9T3_STYPI</name>
<keyword evidence="4" id="KW-0862">Zinc</keyword>
<protein>
    <submittedName>
        <fullName evidence="9">THAP domain-containing protein 11</fullName>
    </submittedName>
</protein>
<dbReference type="Proteomes" id="UP000225706">
    <property type="component" value="Unassembled WGS sequence"/>
</dbReference>
<comment type="cofactor">
    <cofactor evidence="1">
        <name>a divalent metal cation</name>
        <dbReference type="ChEBI" id="CHEBI:60240"/>
    </cofactor>
</comment>
<keyword evidence="10" id="KW-1185">Reference proteome</keyword>
<gene>
    <name evidence="9" type="primary">THAP11</name>
    <name evidence="9" type="ORF">AWC38_SpisGene22914</name>
</gene>
<dbReference type="SMART" id="SM00980">
    <property type="entry name" value="THAP"/>
    <property type="match status" value="1"/>
</dbReference>
<dbReference type="AlphaFoldDB" id="A0A2B4R9T3"/>
<dbReference type="Pfam" id="PF05485">
    <property type="entry name" value="THAP"/>
    <property type="match status" value="1"/>
</dbReference>
<dbReference type="PROSITE" id="PS50950">
    <property type="entry name" value="ZF_THAP"/>
    <property type="match status" value="1"/>
</dbReference>
<keyword evidence="3 6" id="KW-0863">Zinc-finger</keyword>